<comment type="similarity">
    <text evidence="6">Belongs to the class IV-like SAM-binding methyltransferase superfamily. RNA methyltransferase TrmH family. RlmB subfamily.</text>
</comment>
<dbReference type="STRING" id="1760988.SAMN02949497_3614"/>
<dbReference type="AlphaFoldDB" id="A0A1Y6D7D3"/>
<feature type="binding site" evidence="6">
    <location>
        <position position="199"/>
    </location>
    <ligand>
        <name>S-adenosyl-L-methionine</name>
        <dbReference type="ChEBI" id="CHEBI:59789"/>
    </ligand>
</feature>
<evidence type="ECO:0000256" key="1">
    <source>
        <dbReference type="ARBA" id="ARBA00022490"/>
    </source>
</evidence>
<proteinExistence type="inferred from homology"/>
<feature type="binding site" evidence="6">
    <location>
        <position position="228"/>
    </location>
    <ligand>
        <name>S-adenosyl-L-methionine</name>
        <dbReference type="ChEBI" id="CHEBI:59789"/>
    </ligand>
</feature>
<dbReference type="InterPro" id="IPR004441">
    <property type="entry name" value="rRNA_MeTrfase_TrmH"/>
</dbReference>
<dbReference type="GO" id="GO:0005829">
    <property type="term" value="C:cytosol"/>
    <property type="evidence" value="ECO:0007669"/>
    <property type="project" value="TreeGrafter"/>
</dbReference>
<evidence type="ECO:0000259" key="7">
    <source>
        <dbReference type="SMART" id="SM00967"/>
    </source>
</evidence>
<keyword evidence="9" id="KW-1185">Reference proteome</keyword>
<dbReference type="SUPFAM" id="SSF75217">
    <property type="entry name" value="alpha/beta knot"/>
    <property type="match status" value="1"/>
</dbReference>
<dbReference type="FunFam" id="3.40.1280.10:FF:000008">
    <property type="entry name" value="Group 3 RNA methyltransferase TrmH"/>
    <property type="match status" value="1"/>
</dbReference>
<keyword evidence="5 6" id="KW-0949">S-adenosyl-L-methionine</keyword>
<dbReference type="InterPro" id="IPR001537">
    <property type="entry name" value="SpoU_MeTrfase"/>
</dbReference>
<dbReference type="CDD" id="cd18103">
    <property type="entry name" value="SpoU-like_RlmB"/>
    <property type="match status" value="1"/>
</dbReference>
<sequence>MKARRKVAGLHAAESALEHSPDKIVNVWLDERRSDARIAALVRQLDALGIVAQTAGKSRLDALAEGKHHQGVVMELLMPGELGEYELREVLENPGPLPLFLVLDQVQDPHNLGACLRTADAAGVRGVVLTKDQAVGITPTVAKVASGAAETVPIYRVTNLVRALGWMKDSGIWVAGAAGEAQRSVYQTDLNLPLALVVGAEGKGLRRLTRERCDFLVKIPMAGQVESLNLSVATGILLFEAVRQRLGRIPA</sequence>
<gene>
    <name evidence="6" type="primary">rlmB</name>
    <name evidence="8" type="ORF">SAMN02949497_3614</name>
</gene>
<keyword evidence="3 6" id="KW-0489">Methyltransferase</keyword>
<dbReference type="PANTHER" id="PTHR46429:SF1">
    <property type="entry name" value="23S RRNA (GUANOSINE-2'-O-)-METHYLTRANSFERASE RLMB"/>
    <property type="match status" value="1"/>
</dbReference>
<organism evidence="8 9">
    <name type="scientific">Methylomagnum ishizawai</name>
    <dbReference type="NCBI Taxonomy" id="1760988"/>
    <lineage>
        <taxon>Bacteria</taxon>
        <taxon>Pseudomonadati</taxon>
        <taxon>Pseudomonadota</taxon>
        <taxon>Gammaproteobacteria</taxon>
        <taxon>Methylococcales</taxon>
        <taxon>Methylococcaceae</taxon>
        <taxon>Methylomagnum</taxon>
    </lineage>
</organism>
<dbReference type="EC" id="2.1.1.185" evidence="6"/>
<dbReference type="PANTHER" id="PTHR46429">
    <property type="entry name" value="23S RRNA (GUANOSINE-2'-O-)-METHYLTRANSFERASE RLMB"/>
    <property type="match status" value="1"/>
</dbReference>
<dbReference type="GO" id="GO:0070039">
    <property type="term" value="F:rRNA (guanosine-2'-O-)-methyltransferase activity"/>
    <property type="evidence" value="ECO:0007669"/>
    <property type="project" value="UniProtKB-UniRule"/>
</dbReference>
<dbReference type="GO" id="GO:0003723">
    <property type="term" value="F:RNA binding"/>
    <property type="evidence" value="ECO:0007669"/>
    <property type="project" value="InterPro"/>
</dbReference>
<dbReference type="InterPro" id="IPR029064">
    <property type="entry name" value="Ribosomal_eL30-like_sf"/>
</dbReference>
<comment type="function">
    <text evidence="6">Specifically methylates the ribose of guanosine 2251 in 23S rRNA.</text>
</comment>
<evidence type="ECO:0000256" key="3">
    <source>
        <dbReference type="ARBA" id="ARBA00022603"/>
    </source>
</evidence>
<evidence type="ECO:0000256" key="6">
    <source>
        <dbReference type="HAMAP-Rule" id="MF_01887"/>
    </source>
</evidence>
<comment type="subcellular location">
    <subcellularLocation>
        <location evidence="6">Cytoplasm</location>
    </subcellularLocation>
</comment>
<feature type="domain" description="RNA 2-O ribose methyltransferase substrate binding" evidence="7">
    <location>
        <begin position="6"/>
        <end position="82"/>
    </location>
</feature>
<dbReference type="Pfam" id="PF00588">
    <property type="entry name" value="SpoU_methylase"/>
    <property type="match status" value="1"/>
</dbReference>
<dbReference type="HAMAP" id="MF_01887">
    <property type="entry name" value="23SrRNA_methyltr_B"/>
    <property type="match status" value="1"/>
</dbReference>
<accession>A0A1Y6D7D3</accession>
<dbReference type="InterPro" id="IPR029026">
    <property type="entry name" value="tRNA_m1G_MTases_N"/>
</dbReference>
<dbReference type="SUPFAM" id="SSF55315">
    <property type="entry name" value="L30e-like"/>
    <property type="match status" value="1"/>
</dbReference>
<dbReference type="RefSeq" id="WP_085215113.1">
    <property type="nucleotide sequence ID" value="NZ_FXAM01000001.1"/>
</dbReference>
<keyword evidence="4 6" id="KW-0808">Transferase</keyword>
<protein>
    <recommendedName>
        <fullName evidence="6">23S rRNA (guanosine-2'-O-)-methyltransferase RlmB</fullName>
        <ecNumber evidence="6">2.1.1.185</ecNumber>
    </recommendedName>
    <alternativeName>
        <fullName evidence="6">23S rRNA (guanosine2251 2'-O)-methyltransferase</fullName>
    </alternativeName>
    <alternativeName>
        <fullName evidence="6">23S rRNA Gm2251 2'-O-methyltransferase</fullName>
    </alternativeName>
</protein>
<feature type="binding site" evidence="6">
    <location>
        <position position="219"/>
    </location>
    <ligand>
        <name>S-adenosyl-L-methionine</name>
        <dbReference type="ChEBI" id="CHEBI:59789"/>
    </ligand>
</feature>
<evidence type="ECO:0000313" key="9">
    <source>
        <dbReference type="Proteomes" id="UP000192923"/>
    </source>
</evidence>
<name>A0A1Y6D7D3_9GAMM</name>
<evidence type="ECO:0000313" key="8">
    <source>
        <dbReference type="EMBL" id="SMF96224.1"/>
    </source>
</evidence>
<keyword evidence="2 6" id="KW-0698">rRNA processing</keyword>
<dbReference type="NCBIfam" id="TIGR00186">
    <property type="entry name" value="rRNA_methyl_3"/>
    <property type="match status" value="1"/>
</dbReference>
<dbReference type="InterPro" id="IPR013123">
    <property type="entry name" value="SpoU_subst-bd"/>
</dbReference>
<dbReference type="Gene3D" id="3.40.1280.10">
    <property type="match status" value="1"/>
</dbReference>
<evidence type="ECO:0000256" key="2">
    <source>
        <dbReference type="ARBA" id="ARBA00022552"/>
    </source>
</evidence>
<dbReference type="InterPro" id="IPR029028">
    <property type="entry name" value="Alpha/beta_knot_MTases"/>
</dbReference>
<dbReference type="Proteomes" id="UP000192923">
    <property type="component" value="Unassembled WGS sequence"/>
</dbReference>
<dbReference type="Gene3D" id="3.30.1330.30">
    <property type="match status" value="1"/>
</dbReference>
<dbReference type="OrthoDB" id="9785673at2"/>
<keyword evidence="1 6" id="KW-0963">Cytoplasm</keyword>
<comment type="catalytic activity">
    <reaction evidence="6">
        <text>guanosine(2251) in 23S rRNA + S-adenosyl-L-methionine = 2'-O-methylguanosine(2251) in 23S rRNA + S-adenosyl-L-homocysteine + H(+)</text>
        <dbReference type="Rhea" id="RHEA:24140"/>
        <dbReference type="Rhea" id="RHEA-COMP:10239"/>
        <dbReference type="Rhea" id="RHEA-COMP:10241"/>
        <dbReference type="ChEBI" id="CHEBI:15378"/>
        <dbReference type="ChEBI" id="CHEBI:57856"/>
        <dbReference type="ChEBI" id="CHEBI:59789"/>
        <dbReference type="ChEBI" id="CHEBI:74269"/>
        <dbReference type="ChEBI" id="CHEBI:74445"/>
        <dbReference type="EC" id="2.1.1.185"/>
    </reaction>
</comment>
<evidence type="ECO:0000256" key="4">
    <source>
        <dbReference type="ARBA" id="ARBA00022679"/>
    </source>
</evidence>
<dbReference type="SMART" id="SM00967">
    <property type="entry name" value="SpoU_sub_bind"/>
    <property type="match status" value="1"/>
</dbReference>
<dbReference type="EMBL" id="FXAM01000001">
    <property type="protein sequence ID" value="SMF96224.1"/>
    <property type="molecule type" value="Genomic_DNA"/>
</dbReference>
<evidence type="ECO:0000256" key="5">
    <source>
        <dbReference type="ARBA" id="ARBA00022691"/>
    </source>
</evidence>
<reference evidence="8 9" key="1">
    <citation type="submission" date="2016-12" db="EMBL/GenBank/DDBJ databases">
        <authorList>
            <person name="Song W.-J."/>
            <person name="Kurnit D.M."/>
        </authorList>
    </citation>
    <scope>NUCLEOTIDE SEQUENCE [LARGE SCALE GENOMIC DNA]</scope>
    <source>
        <strain evidence="8 9">175</strain>
    </source>
</reference>
<dbReference type="Pfam" id="PF08032">
    <property type="entry name" value="SpoU_sub_bind"/>
    <property type="match status" value="1"/>
</dbReference>
<dbReference type="InterPro" id="IPR024915">
    <property type="entry name" value="23S_rRNA_MeTrfase_RlmB"/>
</dbReference>